<evidence type="ECO:0000313" key="1">
    <source>
        <dbReference type="EMBL" id="RAI24550.1"/>
    </source>
</evidence>
<comment type="caution">
    <text evidence="1">The sequence shown here is derived from an EMBL/GenBank/DDBJ whole genome shotgun (WGS) entry which is preliminary data.</text>
</comment>
<gene>
    <name evidence="1" type="ORF">CH339_22235</name>
</gene>
<dbReference type="Proteomes" id="UP000249299">
    <property type="component" value="Unassembled WGS sequence"/>
</dbReference>
<keyword evidence="2" id="KW-1185">Reference proteome</keyword>
<protein>
    <submittedName>
        <fullName evidence="1">Uncharacterized protein</fullName>
    </submittedName>
</protein>
<dbReference type="AlphaFoldDB" id="A0A327JDP1"/>
<dbReference type="EMBL" id="NPEV01000077">
    <property type="protein sequence ID" value="RAI24550.1"/>
    <property type="molecule type" value="Genomic_DNA"/>
</dbReference>
<organism evidence="1 2">
    <name type="scientific">Rhodobium orientis</name>
    <dbReference type="NCBI Taxonomy" id="34017"/>
    <lineage>
        <taxon>Bacteria</taxon>
        <taxon>Pseudomonadati</taxon>
        <taxon>Pseudomonadota</taxon>
        <taxon>Alphaproteobacteria</taxon>
        <taxon>Hyphomicrobiales</taxon>
        <taxon>Rhodobiaceae</taxon>
        <taxon>Rhodobium</taxon>
    </lineage>
</organism>
<reference evidence="1 2" key="1">
    <citation type="submission" date="2017-07" db="EMBL/GenBank/DDBJ databases">
        <title>Draft Genome Sequences of Select Purple Nonsulfur Bacteria.</title>
        <authorList>
            <person name="Lasarre B."/>
            <person name="Mckinlay J.B."/>
        </authorList>
    </citation>
    <scope>NUCLEOTIDE SEQUENCE [LARGE SCALE GENOMIC DNA]</scope>
    <source>
        <strain evidence="1 2">DSM 11290</strain>
    </source>
</reference>
<evidence type="ECO:0000313" key="2">
    <source>
        <dbReference type="Proteomes" id="UP000249299"/>
    </source>
</evidence>
<accession>A0A327JDP1</accession>
<dbReference type="OrthoDB" id="9809589at2"/>
<name>A0A327JDP1_9HYPH</name>
<sequence length="154" mass="17483">MPEVRYGRAELPEPVQRMREALIEAAKSGNVEELRTVFEMNELMPTLSFGDITDPIEHLKKASGDGEGREVMAILLEVLEAGWVHVDAGKPSEMYVWPYFAQYPLADLTPPQLVELFRIVTSYDYQEMQTYGTYIFYRVGIGPDGTLHYFVAGD</sequence>
<proteinExistence type="predicted"/>